<dbReference type="InterPro" id="IPR057460">
    <property type="entry name" value="CAF17_C"/>
</dbReference>
<dbReference type="Proteomes" id="UP000078544">
    <property type="component" value="Unassembled WGS sequence"/>
</dbReference>
<dbReference type="NCBIfam" id="TIGR03317">
    <property type="entry name" value="ygfZ_signature"/>
    <property type="match status" value="1"/>
</dbReference>
<comment type="similarity">
    <text evidence="4">Belongs to the GcvT family. CAF17/IBA57 subfamily.</text>
</comment>
<protein>
    <recommendedName>
        <fullName evidence="5">Iron-sulfur cluster assembly factor IBA57 homolog, mitochondrial</fullName>
    </recommendedName>
</protein>
<dbReference type="InterPro" id="IPR045179">
    <property type="entry name" value="YgfZ/GcvT"/>
</dbReference>
<name>A0A168DDL8_9HYPO</name>
<organism evidence="7 8">
    <name type="scientific">Moelleriella libera RCEF 2490</name>
    <dbReference type="NCBI Taxonomy" id="1081109"/>
    <lineage>
        <taxon>Eukaryota</taxon>
        <taxon>Fungi</taxon>
        <taxon>Dikarya</taxon>
        <taxon>Ascomycota</taxon>
        <taxon>Pezizomycotina</taxon>
        <taxon>Sordariomycetes</taxon>
        <taxon>Hypocreomycetidae</taxon>
        <taxon>Hypocreales</taxon>
        <taxon>Clavicipitaceae</taxon>
        <taxon>Moelleriella</taxon>
    </lineage>
</organism>
<dbReference type="SUPFAM" id="SSF103025">
    <property type="entry name" value="Folate-binding domain"/>
    <property type="match status" value="1"/>
</dbReference>
<dbReference type="GO" id="GO:0016226">
    <property type="term" value="P:iron-sulfur cluster assembly"/>
    <property type="evidence" value="ECO:0007669"/>
    <property type="project" value="TreeGrafter"/>
</dbReference>
<keyword evidence="8" id="KW-1185">Reference proteome</keyword>
<dbReference type="GO" id="GO:0005759">
    <property type="term" value="C:mitochondrial matrix"/>
    <property type="evidence" value="ECO:0007669"/>
    <property type="project" value="UniProtKB-SubCell"/>
</dbReference>
<dbReference type="STRING" id="1081109.A0A168DDL8"/>
<dbReference type="PANTHER" id="PTHR22602">
    <property type="entry name" value="TRANSFERASE CAF17, MITOCHONDRIAL-RELATED"/>
    <property type="match status" value="1"/>
</dbReference>
<evidence type="ECO:0000259" key="6">
    <source>
        <dbReference type="Pfam" id="PF25455"/>
    </source>
</evidence>
<dbReference type="OrthoDB" id="191995at2759"/>
<evidence type="ECO:0000256" key="3">
    <source>
        <dbReference type="ARBA" id="ARBA00023128"/>
    </source>
</evidence>
<proteinExistence type="inferred from homology"/>
<dbReference type="Pfam" id="PF25455">
    <property type="entry name" value="Beta-barrel_CAF17_C"/>
    <property type="match status" value="1"/>
</dbReference>
<feature type="domain" description="CAF17 C-terminal" evidence="6">
    <location>
        <begin position="252"/>
        <end position="369"/>
    </location>
</feature>
<evidence type="ECO:0000313" key="7">
    <source>
        <dbReference type="EMBL" id="KZZ97626.1"/>
    </source>
</evidence>
<keyword evidence="2" id="KW-0809">Transit peptide</keyword>
<evidence type="ECO:0000313" key="8">
    <source>
        <dbReference type="Proteomes" id="UP000078544"/>
    </source>
</evidence>
<comment type="caution">
    <text evidence="7">The sequence shown here is derived from an EMBL/GenBank/DDBJ whole genome shotgun (WGS) entry which is preliminary data.</text>
</comment>
<gene>
    <name evidence="7" type="ORF">AAL_03590</name>
</gene>
<evidence type="ECO:0000256" key="5">
    <source>
        <dbReference type="ARBA" id="ARBA00093637"/>
    </source>
</evidence>
<evidence type="ECO:0000256" key="2">
    <source>
        <dbReference type="ARBA" id="ARBA00022946"/>
    </source>
</evidence>
<dbReference type="PANTHER" id="PTHR22602:SF0">
    <property type="entry name" value="TRANSFERASE CAF17, MITOCHONDRIAL-RELATED"/>
    <property type="match status" value="1"/>
</dbReference>
<reference evidence="7 8" key="1">
    <citation type="journal article" date="2016" name="Genome Biol. Evol.">
        <title>Divergent and convergent evolution of fungal pathogenicity.</title>
        <authorList>
            <person name="Shang Y."/>
            <person name="Xiao G."/>
            <person name="Zheng P."/>
            <person name="Cen K."/>
            <person name="Zhan S."/>
            <person name="Wang C."/>
        </authorList>
    </citation>
    <scope>NUCLEOTIDE SEQUENCE [LARGE SCALE GENOMIC DNA]</scope>
    <source>
        <strain evidence="7 8">RCEF 2490</strain>
    </source>
</reference>
<comment type="subcellular location">
    <subcellularLocation>
        <location evidence="1">Mitochondrion matrix</location>
    </subcellularLocation>
</comment>
<dbReference type="InterPro" id="IPR017703">
    <property type="entry name" value="YgfZ/GCV_T_CS"/>
</dbReference>
<dbReference type="InterPro" id="IPR027266">
    <property type="entry name" value="TrmE/GcvT-like"/>
</dbReference>
<evidence type="ECO:0000256" key="4">
    <source>
        <dbReference type="ARBA" id="ARBA00093447"/>
    </source>
</evidence>
<accession>A0A168DDL8</accession>
<keyword evidence="3" id="KW-0496">Mitochondrion</keyword>
<dbReference type="Gene3D" id="3.30.1360.120">
    <property type="entry name" value="Probable tRNA modification gtpase trme, domain 1"/>
    <property type="match status" value="2"/>
</dbReference>
<evidence type="ECO:0000256" key="1">
    <source>
        <dbReference type="ARBA" id="ARBA00004305"/>
    </source>
</evidence>
<sequence>MQYLAWRAVLSRSAPRRGLAGIAFPKPPPSGVAALASRGLLSLTGPQATEFLHNITSARVKASDGIPPPAGIYAGIFSPQGRLQYDVFLYPLRGSKLQQEEDGYLIETDHDRLSSLEALVKKYGKFSKIKARVLSPDEASVWHAWDDSSSLPNLGPTDQRIVLKDPRAPGLGCRVIQLNNQAPEVDLDASSEAAYIVRRYLHGVPEGPEELPFDEAMPIENNMDLMNGIDFHKGCYLGQELIIRTRHRGQVRKRLLPCVIYGKDKAIVSPQSLAYNGDDASLGSIDASMIPTGTSIGPYDKRRPAGKWIKGVGNIGLALCRLEIMTDVRISEATPSHRPESSAADFSLEWGEEGKESMRVKAFVPQWLRDGLQAR</sequence>
<dbReference type="EMBL" id="AZGY01000006">
    <property type="protein sequence ID" value="KZZ97626.1"/>
    <property type="molecule type" value="Genomic_DNA"/>
</dbReference>
<dbReference type="AlphaFoldDB" id="A0A168DDL8"/>